<feature type="compositionally biased region" description="Basic and acidic residues" evidence="12">
    <location>
        <begin position="529"/>
        <end position="545"/>
    </location>
</feature>
<comment type="caution">
    <text evidence="14">The sequence shown here is derived from an EMBL/GenBank/DDBJ whole genome shotgun (WGS) entry which is preliminary data.</text>
</comment>
<feature type="binding site" evidence="9">
    <location>
        <position position="657"/>
    </location>
    <ligand>
        <name>Zn(2+)</name>
        <dbReference type="ChEBI" id="CHEBI:29105"/>
        <label>1</label>
    </ligand>
</feature>
<feature type="compositionally biased region" description="Low complexity" evidence="12">
    <location>
        <begin position="436"/>
        <end position="452"/>
    </location>
</feature>
<comment type="domain">
    <text evidence="11">The PHD-type zinc finger mediates the binding to H3K4me3.</text>
</comment>
<dbReference type="PROSITE" id="PS01359">
    <property type="entry name" value="ZF_PHD_1"/>
    <property type="match status" value="1"/>
</dbReference>
<dbReference type="CDD" id="cd15505">
    <property type="entry name" value="PHD_ING"/>
    <property type="match status" value="1"/>
</dbReference>
<dbReference type="AlphaFoldDB" id="A0A9W4JHJ3"/>
<dbReference type="GO" id="GO:0070210">
    <property type="term" value="C:Rpd3L-Expanded complex"/>
    <property type="evidence" value="ECO:0007669"/>
    <property type="project" value="TreeGrafter"/>
</dbReference>
<dbReference type="PROSITE" id="PS50016">
    <property type="entry name" value="ZF_PHD_2"/>
    <property type="match status" value="1"/>
</dbReference>
<dbReference type="InterPro" id="IPR019786">
    <property type="entry name" value="Zinc_finger_PHD-type_CS"/>
</dbReference>
<evidence type="ECO:0000256" key="10">
    <source>
        <dbReference type="PROSITE-ProRule" id="PRU00146"/>
    </source>
</evidence>
<evidence type="ECO:0000256" key="5">
    <source>
        <dbReference type="ARBA" id="ARBA00022833"/>
    </source>
</evidence>
<evidence type="ECO:0000259" key="13">
    <source>
        <dbReference type="PROSITE" id="PS50016"/>
    </source>
</evidence>
<name>A0A9W4JHJ3_9EURO</name>
<feature type="compositionally biased region" description="Basic and acidic residues" evidence="12">
    <location>
        <begin position="360"/>
        <end position="370"/>
    </location>
</feature>
<dbReference type="InterPro" id="IPR011011">
    <property type="entry name" value="Znf_FYVE_PHD"/>
</dbReference>
<sequence>MMSLIDSIIQRVCAWHSRRQSHLIPINSFSALELASSSFHIDHPLLPDEVLTLVQGLRILPTTIVFSDFIEPPSDCARLSLHSPNGADSQIPTLPFTMSAVSTSAMNPQGQGSRQSARQTRTNPSRTSKTIGRSSFAFGRGSTTEIPESSPVPHGFYPALTHFTDAITALPREFRRHNSLLKEVDAKAWALEENLLQLLQLSSESQPVPHPPHPAPIAGGVIREDVLPKELSQSPETAESKSRRLLFDRVRQSLSDLMMTADEKNHVISNANEELDRQVIRLDTVFPYIAGEISEEARLGSLTHWAYSNKSAAKAATNERPRREAVSHRQDLSHVLHEAEAASRSEARRDAVLARKQRRAHVDADYEETRGSGARKTNSGKSRGEHADPNAAPKRRKVERPALPGDASVPMERSASGATSQRAANKDPTEKKRTRAPNPTAAARKKANASNAGSPVLAPSPLVGTFNAPRGAASPGPNNSRPQSSRAQQNSGATSNARARPSSSASNRPNSSMPFDPPSPDQFINYVPRTDKIQDPRSTPRDGPVKSEVGNQDAHREYEEFHSRTSVPAGSRREDLERKAGSAEAEPPKGRNSKTSTPVLSTFAEPGPRARPTRSQDPSTKRTQKKPIPQPTIPSDDESLHEGDDEDEEGEPRYCYCNEISFGEMVACDNDACPREWFHLSCVGLTKPPGKNVKWYCNECKENMRRSRNGR</sequence>
<feature type="compositionally biased region" description="Basic and acidic residues" evidence="12">
    <location>
        <begin position="553"/>
        <end position="563"/>
    </location>
</feature>
<feature type="compositionally biased region" description="Basic and acidic residues" evidence="12">
    <location>
        <begin position="317"/>
        <end position="353"/>
    </location>
</feature>
<evidence type="ECO:0000256" key="6">
    <source>
        <dbReference type="ARBA" id="ARBA00022853"/>
    </source>
</evidence>
<feature type="binding site" evidence="9">
    <location>
        <position position="697"/>
    </location>
    <ligand>
        <name>Zn(2+)</name>
        <dbReference type="ChEBI" id="CHEBI:29105"/>
        <label>2</label>
    </ligand>
</feature>
<dbReference type="InterPro" id="IPR024610">
    <property type="entry name" value="ING_N_histone-binding"/>
</dbReference>
<reference evidence="14" key="1">
    <citation type="submission" date="2021-07" db="EMBL/GenBank/DDBJ databases">
        <authorList>
            <person name="Branca A.L. A."/>
        </authorList>
    </citation>
    <scope>NUCLEOTIDE SEQUENCE</scope>
</reference>
<dbReference type="GO" id="GO:0006355">
    <property type="term" value="P:regulation of DNA-templated transcription"/>
    <property type="evidence" value="ECO:0007669"/>
    <property type="project" value="TreeGrafter"/>
</dbReference>
<keyword evidence="4 10" id="KW-0863">Zinc-finger</keyword>
<feature type="region of interest" description="Disordered" evidence="12">
    <location>
        <begin position="313"/>
        <end position="650"/>
    </location>
</feature>
<keyword evidence="6 11" id="KW-0156">Chromatin regulator</keyword>
<dbReference type="InterPro" id="IPR019787">
    <property type="entry name" value="Znf_PHD-finger"/>
</dbReference>
<feature type="binding site" evidence="9">
    <location>
        <position position="673"/>
    </location>
    <ligand>
        <name>Zn(2+)</name>
        <dbReference type="ChEBI" id="CHEBI:29105"/>
        <label>2</label>
    </ligand>
</feature>
<dbReference type="Gene3D" id="6.10.140.1740">
    <property type="match status" value="1"/>
</dbReference>
<evidence type="ECO:0000256" key="12">
    <source>
        <dbReference type="SAM" id="MobiDB-lite"/>
    </source>
</evidence>
<evidence type="ECO:0000256" key="3">
    <source>
        <dbReference type="ARBA" id="ARBA00022723"/>
    </source>
</evidence>
<feature type="compositionally biased region" description="Acidic residues" evidence="12">
    <location>
        <begin position="635"/>
        <end position="650"/>
    </location>
</feature>
<evidence type="ECO:0000256" key="8">
    <source>
        <dbReference type="PIRSR" id="PIRSR628651-50"/>
    </source>
</evidence>
<keyword evidence="3 9" id="KW-0479">Metal-binding</keyword>
<dbReference type="InterPro" id="IPR001965">
    <property type="entry name" value="Znf_PHD"/>
</dbReference>
<evidence type="ECO:0000313" key="14">
    <source>
        <dbReference type="EMBL" id="CAG8391772.1"/>
    </source>
</evidence>
<organism evidence="14 15">
    <name type="scientific">Penicillium salamii</name>
    <dbReference type="NCBI Taxonomy" id="1612424"/>
    <lineage>
        <taxon>Eukaryota</taxon>
        <taxon>Fungi</taxon>
        <taxon>Dikarya</taxon>
        <taxon>Ascomycota</taxon>
        <taxon>Pezizomycotina</taxon>
        <taxon>Eurotiomycetes</taxon>
        <taxon>Eurotiomycetidae</taxon>
        <taxon>Eurotiales</taxon>
        <taxon>Aspergillaceae</taxon>
        <taxon>Penicillium</taxon>
    </lineage>
</organism>
<feature type="domain" description="PHD-type" evidence="13">
    <location>
        <begin position="652"/>
        <end position="703"/>
    </location>
</feature>
<feature type="binding site" evidence="9">
    <location>
        <position position="668"/>
    </location>
    <ligand>
        <name>Zn(2+)</name>
        <dbReference type="ChEBI" id="CHEBI:29105"/>
        <label>2</label>
    </ligand>
</feature>
<feature type="compositionally biased region" description="Basic and acidic residues" evidence="12">
    <location>
        <begin position="571"/>
        <end position="589"/>
    </location>
</feature>
<feature type="binding site" evidence="9">
    <location>
        <position position="679"/>
    </location>
    <ligand>
        <name>Zn(2+)</name>
        <dbReference type="ChEBI" id="CHEBI:29105"/>
        <label>1</label>
    </ligand>
</feature>
<evidence type="ECO:0000313" key="15">
    <source>
        <dbReference type="Proteomes" id="UP001152592"/>
    </source>
</evidence>
<dbReference type="OrthoDB" id="261831at2759"/>
<dbReference type="Proteomes" id="UP001152592">
    <property type="component" value="Unassembled WGS sequence"/>
</dbReference>
<feature type="binding site" evidence="9">
    <location>
        <position position="700"/>
    </location>
    <ligand>
        <name>Zn(2+)</name>
        <dbReference type="ChEBI" id="CHEBI:29105"/>
        <label>2</label>
    </ligand>
</feature>
<proteinExistence type="inferred from homology"/>
<evidence type="ECO:0000256" key="1">
    <source>
        <dbReference type="ARBA" id="ARBA00004123"/>
    </source>
</evidence>
<dbReference type="EMBL" id="CAJVPD010000246">
    <property type="protein sequence ID" value="CAG8391772.1"/>
    <property type="molecule type" value="Genomic_DNA"/>
</dbReference>
<dbReference type="PANTHER" id="PTHR10333:SF42">
    <property type="entry name" value="INHIBITOR OF GROWTH PROTEIN 5"/>
    <property type="match status" value="1"/>
</dbReference>
<keyword evidence="5 9" id="KW-0862">Zinc</keyword>
<feature type="site" description="Histone H3K4me3 binding" evidence="8">
    <location>
        <position position="677"/>
    </location>
</feature>
<dbReference type="GO" id="GO:0006325">
    <property type="term" value="P:chromatin organization"/>
    <property type="evidence" value="ECO:0007669"/>
    <property type="project" value="UniProtKB-KW"/>
</dbReference>
<feature type="site" description="Histone H3K4me3 binding" evidence="8">
    <location>
        <position position="669"/>
    </location>
</feature>
<feature type="compositionally biased region" description="Low complexity" evidence="12">
    <location>
        <begin position="495"/>
        <end position="512"/>
    </location>
</feature>
<feature type="site" description="Histone H3K4me3 binding" evidence="8">
    <location>
        <position position="665"/>
    </location>
</feature>
<comment type="function">
    <text evidence="11">Component of an histone acetyltransferase complex.</text>
</comment>
<feature type="region of interest" description="Disordered" evidence="12">
    <location>
        <begin position="103"/>
        <end position="150"/>
    </location>
</feature>
<dbReference type="Gene3D" id="3.30.40.10">
    <property type="entry name" value="Zinc/RING finger domain, C3HC4 (zinc finger)"/>
    <property type="match status" value="1"/>
</dbReference>
<feature type="binding site" evidence="9">
    <location>
        <position position="655"/>
    </location>
    <ligand>
        <name>Zn(2+)</name>
        <dbReference type="ChEBI" id="CHEBI:29105"/>
        <label>1</label>
    </ligand>
</feature>
<dbReference type="InterPro" id="IPR013083">
    <property type="entry name" value="Znf_RING/FYVE/PHD"/>
</dbReference>
<dbReference type="SMART" id="SM00249">
    <property type="entry name" value="PHD"/>
    <property type="match status" value="1"/>
</dbReference>
<accession>A0A9W4JHJ3</accession>
<feature type="compositionally biased region" description="Polar residues" evidence="12">
    <location>
        <begin position="103"/>
        <end position="133"/>
    </location>
</feature>
<feature type="compositionally biased region" description="Polar residues" evidence="12">
    <location>
        <begin position="476"/>
        <end position="494"/>
    </location>
</feature>
<evidence type="ECO:0000256" key="11">
    <source>
        <dbReference type="RuleBase" id="RU361213"/>
    </source>
</evidence>
<dbReference type="SUPFAM" id="SSF57903">
    <property type="entry name" value="FYVE/PHD zinc finger"/>
    <property type="match status" value="1"/>
</dbReference>
<comment type="similarity">
    <text evidence="2 11">Belongs to the ING family.</text>
</comment>
<evidence type="ECO:0000256" key="9">
    <source>
        <dbReference type="PIRSR" id="PIRSR628651-51"/>
    </source>
</evidence>
<comment type="subunit">
    <text evidence="11">Component of an histone acetyltransferase complex. Interacts with H3K4me3 and to a lesser extent with H3K4me2.</text>
</comment>
<dbReference type="Pfam" id="PF12998">
    <property type="entry name" value="ING"/>
    <property type="match status" value="1"/>
</dbReference>
<feature type="site" description="Histone H3K4me3 binding" evidence="8">
    <location>
        <position position="654"/>
    </location>
</feature>
<dbReference type="InterPro" id="IPR028651">
    <property type="entry name" value="ING_fam"/>
</dbReference>
<keyword evidence="7 11" id="KW-0539">Nucleus</keyword>
<gene>
    <name evidence="14" type="ORF">PSALAMII_LOCUS6765</name>
</gene>
<feature type="binding site" evidence="9">
    <location>
        <position position="682"/>
    </location>
    <ligand>
        <name>Zn(2+)</name>
        <dbReference type="ChEBI" id="CHEBI:29105"/>
        <label>1</label>
    </ligand>
</feature>
<evidence type="ECO:0000256" key="2">
    <source>
        <dbReference type="ARBA" id="ARBA00010210"/>
    </source>
</evidence>
<protein>
    <recommendedName>
        <fullName evidence="11">Chromatin modification-related protein</fullName>
    </recommendedName>
</protein>
<dbReference type="SMART" id="SM01408">
    <property type="entry name" value="ING"/>
    <property type="match status" value="1"/>
</dbReference>
<comment type="subcellular location">
    <subcellularLocation>
        <location evidence="1 11">Nucleus</location>
    </subcellularLocation>
</comment>
<dbReference type="GO" id="GO:0008270">
    <property type="term" value="F:zinc ion binding"/>
    <property type="evidence" value="ECO:0007669"/>
    <property type="project" value="UniProtKB-KW"/>
</dbReference>
<evidence type="ECO:0000256" key="4">
    <source>
        <dbReference type="ARBA" id="ARBA00022771"/>
    </source>
</evidence>
<dbReference type="PANTHER" id="PTHR10333">
    <property type="entry name" value="INHIBITOR OF GROWTH PROTEIN"/>
    <property type="match status" value="1"/>
</dbReference>
<dbReference type="FunFam" id="3.30.40.10:FF:000177">
    <property type="entry name" value="PHD finger protein ING"/>
    <property type="match status" value="1"/>
</dbReference>
<dbReference type="GO" id="GO:0033698">
    <property type="term" value="C:Rpd3L complex"/>
    <property type="evidence" value="ECO:0007669"/>
    <property type="project" value="TreeGrafter"/>
</dbReference>
<evidence type="ECO:0000256" key="7">
    <source>
        <dbReference type="ARBA" id="ARBA00023242"/>
    </source>
</evidence>